<feature type="coiled-coil region" evidence="2">
    <location>
        <begin position="710"/>
        <end position="744"/>
    </location>
</feature>
<dbReference type="PANTHER" id="PTHR43308:SF5">
    <property type="entry name" value="S-LAYER PROTEIN _ PEPTIDOGLYCAN ENDO-BETA-N-ACETYLGLUCOSAMINIDASE"/>
    <property type="match status" value="1"/>
</dbReference>
<dbReference type="PROSITE" id="PS51272">
    <property type="entry name" value="SLH"/>
    <property type="match status" value="2"/>
</dbReference>
<evidence type="ECO:0000256" key="1">
    <source>
        <dbReference type="ARBA" id="ARBA00022729"/>
    </source>
</evidence>
<comment type="caution">
    <text evidence="5">The sequence shown here is derived from an EMBL/GenBank/DDBJ whole genome shotgun (WGS) entry which is preliminary data.</text>
</comment>
<dbReference type="AlphaFoldDB" id="A0AAJ2U1B3"/>
<evidence type="ECO:0000259" key="4">
    <source>
        <dbReference type="PROSITE" id="PS51272"/>
    </source>
</evidence>
<sequence>MSYQPKSYRKFLATSVTAAVVTTAVATGASAATVETQNTTQFSDVSSSYFAAGEIYRLVEKEIISGYPDGTFKPGQNINRGQAATLLVKAAGLEIPESVTDRPFSDVSVENNFAAVLTAMKDAGFIGGYSDGTYRAGAEITREQMASILVRTFALENTGADVEVADLASAHASHQDNIVILAQNGITQVENFRPKESVTRAQFATFVDRALTNQYTEELGLSGIEFVDTNTVEVAFDRVLTAEEVAEMTFAFSPELEVTAQELKTAEVSSSDAGSVVVLTTADQDPEQDYRLWVNGERTTLEGTGSAFLPEPTPGDELVVESVTAIDATTISVLFEGMEEAVVIELDEELVDGDNEVTFTYNEQEFTVTVSFEAPVEEGLVVESVSAITTTEVEVKVSAATEDVLGFTVEVKDSKGNVVEVKPVDVSEGDTEITFEFKTAVDAEELTGIWTVDGVEFNFTVIEQFEAILEAAQASPLNQVVLLNALEAAGIKNVDSDKLSEYADAIVDAQPENLKDIQDAINEANKTDEEKAAEAAAVKAVADARNQVQLLAALQSNFDRINSDWIVAYAEADILTGTSLLALTAEDDGVTFDAVQKLIDDVNKDKVEVAVSKANLSLDAKLVADARALVLAYIADGEEDELTDKDYALDGLEIEDALIAVNRATTNNSLKNALVRLDSLENSLLKKYEGTSFDTKTDDFDIDTVKDNLLAKYREAIREASVENKNQRSDIQAIITQVNNAEADALLTNVTSANNADELLKALKAYPNLKGVADINKAVYFSEDFSAVTASDIQAKVNTSNIVAIGTATTGSEVLAKLNVLELKNVVSANQVAYLDAKTSLAAESNAAAVDTALKGINDQLAESAAVKAINDATTATEVKSALDTLAITEYLNVTSADRIFIAEQVLEARDEVTSPVAKEFANKTAVAAAVSTATGARTTAIDGVNNLKVDDSLTNIANVLLAVGHPSLTGEVGAPTAGDTLIADAFITSLTFKDGEVDPQFRSISAIRAAITAAQ</sequence>
<protein>
    <submittedName>
        <fullName evidence="5">S-layer homology domain-containing protein</fullName>
    </submittedName>
</protein>
<name>A0AAJ2U1B3_ALKPS</name>
<reference evidence="5" key="1">
    <citation type="submission" date="2023-10" db="EMBL/GenBank/DDBJ databases">
        <title>Screening of Alkalihalophilus pseudofirmusBZ-TG-HK211 and Its Alleviation of Salt Stress on Rapeseed Growth.</title>
        <authorList>
            <person name="Zhao B."/>
            <person name="Guo T."/>
        </authorList>
    </citation>
    <scope>NUCLEOTIDE SEQUENCE</scope>
    <source>
        <strain evidence="5">BZ-TG-HK211</strain>
    </source>
</reference>
<evidence type="ECO:0000256" key="3">
    <source>
        <dbReference type="SAM" id="SignalP"/>
    </source>
</evidence>
<dbReference type="InterPro" id="IPR001119">
    <property type="entry name" value="SLH_dom"/>
</dbReference>
<evidence type="ECO:0000313" key="5">
    <source>
        <dbReference type="EMBL" id="MDV2886379.1"/>
    </source>
</evidence>
<proteinExistence type="predicted"/>
<keyword evidence="1 3" id="KW-0732">Signal</keyword>
<dbReference type="Proteomes" id="UP001285636">
    <property type="component" value="Unassembled WGS sequence"/>
</dbReference>
<evidence type="ECO:0000313" key="6">
    <source>
        <dbReference type="Proteomes" id="UP001285636"/>
    </source>
</evidence>
<accession>A0AAJ2U1B3</accession>
<gene>
    <name evidence="5" type="ORF">RYX45_14410</name>
</gene>
<feature type="chain" id="PRO_5042487551" evidence="3">
    <location>
        <begin position="32"/>
        <end position="1016"/>
    </location>
</feature>
<dbReference type="Pfam" id="PF00395">
    <property type="entry name" value="SLH"/>
    <property type="match status" value="3"/>
</dbReference>
<dbReference type="EMBL" id="JAWJAY010000003">
    <property type="protein sequence ID" value="MDV2886379.1"/>
    <property type="molecule type" value="Genomic_DNA"/>
</dbReference>
<feature type="domain" description="SLH" evidence="4">
    <location>
        <begin position="38"/>
        <end position="101"/>
    </location>
</feature>
<dbReference type="RefSeq" id="WP_323467162.1">
    <property type="nucleotide sequence ID" value="NZ_CP144224.1"/>
</dbReference>
<dbReference type="PANTHER" id="PTHR43308">
    <property type="entry name" value="OUTER MEMBRANE PROTEIN ALPHA-RELATED"/>
    <property type="match status" value="1"/>
</dbReference>
<evidence type="ECO:0000256" key="2">
    <source>
        <dbReference type="SAM" id="Coils"/>
    </source>
</evidence>
<organism evidence="5 6">
    <name type="scientific">Alkalihalophilus pseudofirmus</name>
    <name type="common">Bacillus pseudofirmus</name>
    <dbReference type="NCBI Taxonomy" id="79885"/>
    <lineage>
        <taxon>Bacteria</taxon>
        <taxon>Bacillati</taxon>
        <taxon>Bacillota</taxon>
        <taxon>Bacilli</taxon>
        <taxon>Bacillales</taxon>
        <taxon>Bacillaceae</taxon>
        <taxon>Alkalihalophilus</taxon>
    </lineage>
</organism>
<dbReference type="InterPro" id="IPR051465">
    <property type="entry name" value="Cell_Envelope_Struct_Comp"/>
</dbReference>
<feature type="domain" description="SLH" evidence="4">
    <location>
        <begin position="103"/>
        <end position="163"/>
    </location>
</feature>
<keyword evidence="2" id="KW-0175">Coiled coil</keyword>
<feature type="signal peptide" evidence="3">
    <location>
        <begin position="1"/>
        <end position="31"/>
    </location>
</feature>